<keyword evidence="2" id="KW-1185">Reference proteome</keyword>
<dbReference type="GO" id="GO:0043161">
    <property type="term" value="P:proteasome-mediated ubiquitin-dependent protein catabolic process"/>
    <property type="evidence" value="ECO:0007669"/>
    <property type="project" value="TreeGrafter"/>
</dbReference>
<accession>A0A6J8D677</accession>
<dbReference type="GO" id="GO:0061630">
    <property type="term" value="F:ubiquitin protein ligase activity"/>
    <property type="evidence" value="ECO:0007669"/>
    <property type="project" value="TreeGrafter"/>
</dbReference>
<dbReference type="AlphaFoldDB" id="A0A6J8D677"/>
<dbReference type="GO" id="GO:0000209">
    <property type="term" value="P:protein polyubiquitination"/>
    <property type="evidence" value="ECO:0007669"/>
    <property type="project" value="TreeGrafter"/>
</dbReference>
<dbReference type="PANTHER" id="PTHR24104:SF25">
    <property type="entry name" value="PROTEIN LIN-41"/>
    <property type="match status" value="1"/>
</dbReference>
<dbReference type="PANTHER" id="PTHR24104">
    <property type="entry name" value="E3 UBIQUITIN-PROTEIN LIGASE NHLRC1-RELATED"/>
    <property type="match status" value="1"/>
</dbReference>
<dbReference type="SUPFAM" id="SSF101898">
    <property type="entry name" value="NHL repeat"/>
    <property type="match status" value="1"/>
</dbReference>
<dbReference type="InterPro" id="IPR011042">
    <property type="entry name" value="6-blade_b-propeller_TolB-like"/>
</dbReference>
<dbReference type="InterPro" id="IPR050952">
    <property type="entry name" value="TRIM-NHL_E3_ligases"/>
</dbReference>
<gene>
    <name evidence="1" type="ORF">MCOR_37077</name>
</gene>
<dbReference type="GO" id="GO:0008270">
    <property type="term" value="F:zinc ion binding"/>
    <property type="evidence" value="ECO:0007669"/>
    <property type="project" value="UniProtKB-KW"/>
</dbReference>
<dbReference type="Gene3D" id="2.120.10.30">
    <property type="entry name" value="TolB, C-terminal domain"/>
    <property type="match status" value="1"/>
</dbReference>
<name>A0A6J8D677_MYTCO</name>
<dbReference type="OrthoDB" id="10360719at2759"/>
<dbReference type="InterPro" id="IPR010620">
    <property type="entry name" value="SBBP_repeat"/>
</dbReference>
<reference evidence="1 2" key="1">
    <citation type="submission" date="2020-06" db="EMBL/GenBank/DDBJ databases">
        <authorList>
            <person name="Li R."/>
            <person name="Bekaert M."/>
        </authorList>
    </citation>
    <scope>NUCLEOTIDE SEQUENCE [LARGE SCALE GENOMIC DNA]</scope>
    <source>
        <strain evidence="2">wild</strain>
    </source>
</reference>
<protein>
    <submittedName>
        <fullName evidence="1">Uncharacterized protein</fullName>
    </submittedName>
</protein>
<evidence type="ECO:0000313" key="1">
    <source>
        <dbReference type="EMBL" id="CAC5403171.1"/>
    </source>
</evidence>
<dbReference type="EMBL" id="CACVKT020006693">
    <property type="protein sequence ID" value="CAC5403171.1"/>
    <property type="molecule type" value="Genomic_DNA"/>
</dbReference>
<organism evidence="1 2">
    <name type="scientific">Mytilus coruscus</name>
    <name type="common">Sea mussel</name>
    <dbReference type="NCBI Taxonomy" id="42192"/>
    <lineage>
        <taxon>Eukaryota</taxon>
        <taxon>Metazoa</taxon>
        <taxon>Spiralia</taxon>
        <taxon>Lophotrochozoa</taxon>
        <taxon>Mollusca</taxon>
        <taxon>Bivalvia</taxon>
        <taxon>Autobranchia</taxon>
        <taxon>Pteriomorphia</taxon>
        <taxon>Mytilida</taxon>
        <taxon>Mytiloidea</taxon>
        <taxon>Mytilidae</taxon>
        <taxon>Mytilinae</taxon>
        <taxon>Mytilus</taxon>
    </lineage>
</organism>
<dbReference type="Pfam" id="PF06739">
    <property type="entry name" value="SBBP"/>
    <property type="match status" value="1"/>
</dbReference>
<evidence type="ECO:0000313" key="2">
    <source>
        <dbReference type="Proteomes" id="UP000507470"/>
    </source>
</evidence>
<dbReference type="Proteomes" id="UP000507470">
    <property type="component" value="Unassembled WGS sequence"/>
</dbReference>
<proteinExistence type="predicted"/>
<sequence length="526" mass="59244">MKLNLQKKISTYGEEVRGGGMSKEGDALFTDYFDNESLNVIKSDDTLKYSMPLDPSYGYDITFVDENTVAITSGHLSMKTGIDIINIKNRSKINFINLPDRTYGVSIGQQLLVSNEDQEYDGIIEGVEDASVEQHTLVHNDDKDLEGIIDGVEDAFIKHDSPVSNEDKDQNGIVCSVEDVSIEQLFPISNDELYPDGIIDGIGDVYGAQHSLVYKDDDDFKEVEEITECVEEQTSFASEDDEERKGKNDAIEDMSLTTNINKMQTKVTQVEKTSNRVQLIQQKEITTGGKEIRGCSMSIDGNLLFTDYESEKMLNIAADGTLKHKMTTNFEAFDFTFVNANTVAITSGESNLHTGIALIDVETRGEIQFITLLGRPFGITCDEDSLFVCVEKFGIYKFDTVNYDRCCVIRCCLPWYSYIHVSSYRIYYTDYTVHSVYCCNRQGSPFWTFRKDLILKYPRGITVDNDGNVYVVGEKSSNVVIISNDGKQILTTVEGLNEPSSIFFNQQNRSLLVANKRNNAFLYTFK</sequence>